<dbReference type="InterPro" id="IPR032710">
    <property type="entry name" value="NTF2-like_dom_sf"/>
</dbReference>
<evidence type="ECO:0000313" key="2">
    <source>
        <dbReference type="EMBL" id="MDH6197727.1"/>
    </source>
</evidence>
<protein>
    <submittedName>
        <fullName evidence="2">Steroid delta-isomerase</fullName>
        <ecNumber evidence="2">5.3.3.1</ecNumber>
    </submittedName>
</protein>
<keyword evidence="3" id="KW-1185">Reference proteome</keyword>
<name>A0ABT6L440_9MYCO</name>
<accession>A0ABT6L440</accession>
<dbReference type="Proteomes" id="UP001160130">
    <property type="component" value="Unassembled WGS sequence"/>
</dbReference>
<dbReference type="EMBL" id="JARXVE010000007">
    <property type="protein sequence ID" value="MDH6197727.1"/>
    <property type="molecule type" value="Genomic_DNA"/>
</dbReference>
<dbReference type="SUPFAM" id="SSF54427">
    <property type="entry name" value="NTF2-like"/>
    <property type="match status" value="1"/>
</dbReference>
<dbReference type="Gene3D" id="3.10.450.50">
    <property type="match status" value="1"/>
</dbReference>
<evidence type="ECO:0000259" key="1">
    <source>
        <dbReference type="Pfam" id="PF12680"/>
    </source>
</evidence>
<evidence type="ECO:0000313" key="3">
    <source>
        <dbReference type="Proteomes" id="UP001160130"/>
    </source>
</evidence>
<proteinExistence type="predicted"/>
<gene>
    <name evidence="2" type="ORF">M2272_004382</name>
</gene>
<organism evidence="2 3">
    <name type="scientific">Mycolicibacterium frederiksbergense</name>
    <dbReference type="NCBI Taxonomy" id="117567"/>
    <lineage>
        <taxon>Bacteria</taxon>
        <taxon>Bacillati</taxon>
        <taxon>Actinomycetota</taxon>
        <taxon>Actinomycetes</taxon>
        <taxon>Mycobacteriales</taxon>
        <taxon>Mycobacteriaceae</taxon>
        <taxon>Mycolicibacterium</taxon>
    </lineage>
</organism>
<dbReference type="Pfam" id="PF12680">
    <property type="entry name" value="SnoaL_2"/>
    <property type="match status" value="1"/>
</dbReference>
<keyword evidence="2" id="KW-0413">Isomerase</keyword>
<comment type="caution">
    <text evidence="2">The sequence shown here is derived from an EMBL/GenBank/DDBJ whole genome shotgun (WGS) entry which is preliminary data.</text>
</comment>
<reference evidence="2 3" key="1">
    <citation type="submission" date="2023-04" db="EMBL/GenBank/DDBJ databases">
        <title>Forest soil microbial communities from Buena Vista Peninsula, Colon Province, Panama.</title>
        <authorList>
            <person name="Bouskill N."/>
        </authorList>
    </citation>
    <scope>NUCLEOTIDE SEQUENCE [LARGE SCALE GENOMIC DNA]</scope>
    <source>
        <strain evidence="2 3">AC80</strain>
    </source>
</reference>
<dbReference type="EC" id="5.3.3.1" evidence="2"/>
<sequence>MTPPEGDAVNRHATEVWPCSVAAMSHDAATLESFVKRYLDTVAGGSAADIAALYADDATVEDPVGSGEVHIGRQAIEGFYKNLTAAGAELTTELVQFRPGGHEAAFLFGITVGGAMRIEPIEVMTFNADGQITSMKAYWSAADIKQL</sequence>
<dbReference type="InterPro" id="IPR037401">
    <property type="entry name" value="SnoaL-like"/>
</dbReference>
<dbReference type="GO" id="GO:0004769">
    <property type="term" value="F:steroid Delta-isomerase activity"/>
    <property type="evidence" value="ECO:0007669"/>
    <property type="project" value="UniProtKB-EC"/>
</dbReference>
<feature type="domain" description="SnoaL-like" evidence="1">
    <location>
        <begin position="35"/>
        <end position="134"/>
    </location>
</feature>